<dbReference type="PANTHER" id="PTHR14398:SF0">
    <property type="entry name" value="ZINC FINGER PROTEIN SWM"/>
    <property type="match status" value="1"/>
</dbReference>
<dbReference type="GO" id="GO:0005634">
    <property type="term" value="C:nucleus"/>
    <property type="evidence" value="ECO:0007669"/>
    <property type="project" value="TreeGrafter"/>
</dbReference>
<accession>A0A6A6A886</accession>
<feature type="compositionally biased region" description="Basic and acidic residues" evidence="6">
    <location>
        <begin position="168"/>
        <end position="183"/>
    </location>
</feature>
<gene>
    <name evidence="9" type="ORF">P153DRAFT_368322</name>
</gene>
<dbReference type="AlphaFoldDB" id="A0A6A6A886"/>
<dbReference type="Gene3D" id="3.30.70.330">
    <property type="match status" value="1"/>
</dbReference>
<dbReference type="InterPro" id="IPR000571">
    <property type="entry name" value="Znf_CCCH"/>
</dbReference>
<evidence type="ECO:0000313" key="9">
    <source>
        <dbReference type="EMBL" id="KAF2127766.1"/>
    </source>
</evidence>
<evidence type="ECO:0008006" key="11">
    <source>
        <dbReference type="Google" id="ProtNLM"/>
    </source>
</evidence>
<sequence>MLLREEDQDAFKRWVLPKLEVISDADAEVLADYVIALVTTKDATADIRRNCLEALSDFLQDHTGAFVDDLLRALTQRNYIPHPSANTATTQAFNSYTAPIPSIVDISTAENVPRTPPLNAPRGPAATRTSATQHRLPDRPTGTSAHFEAPGLHIQTDRGQQSRKRKLNERETSRSREGHDAAHNRPSKQTLRKGSKNARNSQGGMVPQVGFSAFAPMATMSNLPPPPPGVPPFDRSNPMAFMAMAAAFGINIPGLDPSNLPNAQIPAPSGKDRRGRCRDYDTKGFCAFGHMCSFEHVAEDVPEYDPNHASLVQLDQRVPQQRVNNRVPHGDRSRSFNKPTGGRNRAPFSLPGPSYDRSNTTLVVEQIPEESFDVDNVRKFFSQFGGIVDIQMQAYKHLAIIKYEDHDAASRAYNSPKAIFDNRFVKVYWHKPDSLSKGSSSEAQSEDGRNADEEILDMKEIEKRQVAAQKLFEERRRKAEEAAAKAEEIEEQLKKKDAEVSELKRELAAKGSNGTADLDEDFSQDLSTLQAEADALFAQQGADVPTRGRGHGYSRGGYRGRGHATFPPRGRPYAPFRGAYQSRGHASFHGARSGVKRLDNRPRRIAVADVENGSTRDEALRQYLLNVEDCTSIEPHPQHANVLILTFSERYQAEMFLDSARNIPDVGKLELSWMPNDAYVGLTSTSSDPNNPAEASDHDSDVTIGGDDEAEDGEQNVSAADADMDVAEDEDQWL</sequence>
<dbReference type="SMART" id="SM00360">
    <property type="entry name" value="RRM"/>
    <property type="match status" value="1"/>
</dbReference>
<feature type="region of interest" description="Disordered" evidence="6">
    <location>
        <begin position="682"/>
        <end position="734"/>
    </location>
</feature>
<evidence type="ECO:0000256" key="5">
    <source>
        <dbReference type="SAM" id="Coils"/>
    </source>
</evidence>
<evidence type="ECO:0000256" key="2">
    <source>
        <dbReference type="ARBA" id="ARBA00043866"/>
    </source>
</evidence>
<dbReference type="GO" id="GO:0008270">
    <property type="term" value="F:zinc ion binding"/>
    <property type="evidence" value="ECO:0007669"/>
    <property type="project" value="UniProtKB-KW"/>
</dbReference>
<dbReference type="PROSITE" id="PS50103">
    <property type="entry name" value="ZF_C3H1"/>
    <property type="match status" value="1"/>
</dbReference>
<feature type="domain" description="C3H1-type" evidence="8">
    <location>
        <begin position="271"/>
        <end position="299"/>
    </location>
</feature>
<dbReference type="GeneID" id="54408915"/>
<dbReference type="EMBL" id="ML977510">
    <property type="protein sequence ID" value="KAF2127766.1"/>
    <property type="molecule type" value="Genomic_DNA"/>
</dbReference>
<dbReference type="RefSeq" id="XP_033522155.1">
    <property type="nucleotide sequence ID" value="XM_033668483.1"/>
</dbReference>
<dbReference type="Pfam" id="PF01480">
    <property type="entry name" value="PWI"/>
    <property type="match status" value="1"/>
</dbReference>
<dbReference type="PROSITE" id="PS50102">
    <property type="entry name" value="RRM"/>
    <property type="match status" value="1"/>
</dbReference>
<dbReference type="FunFam" id="3.30.70.330:FF:000647">
    <property type="entry name" value="CCCH zinc finger and RRM domain protein"/>
    <property type="match status" value="1"/>
</dbReference>
<feature type="domain" description="RRM" evidence="7">
    <location>
        <begin position="360"/>
        <end position="432"/>
    </location>
</feature>
<evidence type="ECO:0000259" key="7">
    <source>
        <dbReference type="PROSITE" id="PS50102"/>
    </source>
</evidence>
<feature type="region of interest" description="Disordered" evidence="6">
    <location>
        <begin position="325"/>
        <end position="354"/>
    </location>
</feature>
<evidence type="ECO:0000313" key="10">
    <source>
        <dbReference type="Proteomes" id="UP000799771"/>
    </source>
</evidence>
<evidence type="ECO:0000259" key="8">
    <source>
        <dbReference type="PROSITE" id="PS50103"/>
    </source>
</evidence>
<feature type="compositionally biased region" description="Acidic residues" evidence="6">
    <location>
        <begin position="722"/>
        <end position="734"/>
    </location>
</feature>
<keyword evidence="1 3" id="KW-0694">RNA-binding</keyword>
<evidence type="ECO:0000256" key="1">
    <source>
        <dbReference type="ARBA" id="ARBA00022884"/>
    </source>
</evidence>
<dbReference type="SUPFAM" id="SSF54928">
    <property type="entry name" value="RNA-binding domain, RBD"/>
    <property type="match status" value="1"/>
</dbReference>
<dbReference type="InterPro" id="IPR045137">
    <property type="entry name" value="RBM26/27"/>
</dbReference>
<dbReference type="InterPro" id="IPR035979">
    <property type="entry name" value="RBD_domain_sf"/>
</dbReference>
<feature type="region of interest" description="Disordered" evidence="6">
    <location>
        <begin position="110"/>
        <end position="207"/>
    </location>
</feature>
<dbReference type="OrthoDB" id="443401at2759"/>
<keyword evidence="4" id="KW-0862">Zinc</keyword>
<feature type="coiled-coil region" evidence="5">
    <location>
        <begin position="469"/>
        <end position="513"/>
    </location>
</feature>
<dbReference type="InterPro" id="IPR012677">
    <property type="entry name" value="Nucleotide-bd_a/b_plait_sf"/>
</dbReference>
<keyword evidence="4" id="KW-0863">Zinc-finger</keyword>
<feature type="compositionally biased region" description="Basic residues" evidence="6">
    <location>
        <begin position="548"/>
        <end position="562"/>
    </location>
</feature>
<dbReference type="Pfam" id="PF00076">
    <property type="entry name" value="RRM_1"/>
    <property type="match status" value="1"/>
</dbReference>
<dbReference type="Gene3D" id="1.20.1390.10">
    <property type="entry name" value="PWI domain"/>
    <property type="match status" value="1"/>
</dbReference>
<dbReference type="CDD" id="cd12257">
    <property type="entry name" value="RRM1_RBM26_like"/>
    <property type="match status" value="1"/>
</dbReference>
<name>A0A6A6A886_9PLEO</name>
<reference evidence="9" key="1">
    <citation type="journal article" date="2020" name="Stud. Mycol.">
        <title>101 Dothideomycetes genomes: a test case for predicting lifestyles and emergence of pathogens.</title>
        <authorList>
            <person name="Haridas S."/>
            <person name="Albert R."/>
            <person name="Binder M."/>
            <person name="Bloem J."/>
            <person name="Labutti K."/>
            <person name="Salamov A."/>
            <person name="Andreopoulos B."/>
            <person name="Baker S."/>
            <person name="Barry K."/>
            <person name="Bills G."/>
            <person name="Bluhm B."/>
            <person name="Cannon C."/>
            <person name="Castanera R."/>
            <person name="Culley D."/>
            <person name="Daum C."/>
            <person name="Ezra D."/>
            <person name="Gonzalez J."/>
            <person name="Henrissat B."/>
            <person name="Kuo A."/>
            <person name="Liang C."/>
            <person name="Lipzen A."/>
            <person name="Lutzoni F."/>
            <person name="Magnuson J."/>
            <person name="Mondo S."/>
            <person name="Nolan M."/>
            <person name="Ohm R."/>
            <person name="Pangilinan J."/>
            <person name="Park H.-J."/>
            <person name="Ramirez L."/>
            <person name="Alfaro M."/>
            <person name="Sun H."/>
            <person name="Tritt A."/>
            <person name="Yoshinaga Y."/>
            <person name="Zwiers L.-H."/>
            <person name="Turgeon B."/>
            <person name="Goodwin S."/>
            <person name="Spatafora J."/>
            <person name="Crous P."/>
            <person name="Grigoriev I."/>
        </authorList>
    </citation>
    <scope>NUCLEOTIDE SEQUENCE</scope>
    <source>
        <strain evidence="9">CBS 119687</strain>
    </source>
</reference>
<dbReference type="InterPro" id="IPR000504">
    <property type="entry name" value="RRM_dom"/>
</dbReference>
<evidence type="ECO:0000256" key="6">
    <source>
        <dbReference type="SAM" id="MobiDB-lite"/>
    </source>
</evidence>
<dbReference type="PANTHER" id="PTHR14398">
    <property type="entry name" value="RNA RECOGNITION RRM/RNP DOMAIN"/>
    <property type="match status" value="1"/>
</dbReference>
<comment type="function">
    <text evidence="2">May be involved in the turnover of nuclear polyadenylated (pA+) RNA.</text>
</comment>
<feature type="zinc finger region" description="C3H1-type" evidence="4">
    <location>
        <begin position="271"/>
        <end position="299"/>
    </location>
</feature>
<keyword evidence="4" id="KW-0479">Metal-binding</keyword>
<organism evidence="9 10">
    <name type="scientific">Dothidotthia symphoricarpi CBS 119687</name>
    <dbReference type="NCBI Taxonomy" id="1392245"/>
    <lineage>
        <taxon>Eukaryota</taxon>
        <taxon>Fungi</taxon>
        <taxon>Dikarya</taxon>
        <taxon>Ascomycota</taxon>
        <taxon>Pezizomycotina</taxon>
        <taxon>Dothideomycetes</taxon>
        <taxon>Pleosporomycetidae</taxon>
        <taxon>Pleosporales</taxon>
        <taxon>Dothidotthiaceae</taxon>
        <taxon>Dothidotthia</taxon>
    </lineage>
</organism>
<proteinExistence type="predicted"/>
<protein>
    <recommendedName>
        <fullName evidence="11">RNA-binding domain-containing protein</fullName>
    </recommendedName>
</protein>
<keyword evidence="5" id="KW-0175">Coiled coil</keyword>
<feature type="region of interest" description="Disordered" evidence="6">
    <location>
        <begin position="543"/>
        <end position="568"/>
    </location>
</feature>
<evidence type="ECO:0000256" key="3">
    <source>
        <dbReference type="PROSITE-ProRule" id="PRU00176"/>
    </source>
</evidence>
<keyword evidence="10" id="KW-1185">Reference proteome</keyword>
<evidence type="ECO:0000256" key="4">
    <source>
        <dbReference type="PROSITE-ProRule" id="PRU00723"/>
    </source>
</evidence>
<dbReference type="GO" id="GO:0003723">
    <property type="term" value="F:RNA binding"/>
    <property type="evidence" value="ECO:0007669"/>
    <property type="project" value="UniProtKB-UniRule"/>
</dbReference>
<dbReference type="InterPro" id="IPR002483">
    <property type="entry name" value="PWI_dom"/>
</dbReference>
<dbReference type="Proteomes" id="UP000799771">
    <property type="component" value="Unassembled WGS sequence"/>
</dbReference>